<evidence type="ECO:0000313" key="3">
    <source>
        <dbReference type="Proteomes" id="UP000268469"/>
    </source>
</evidence>
<dbReference type="SUPFAM" id="SSF56300">
    <property type="entry name" value="Metallo-dependent phosphatases"/>
    <property type="match status" value="1"/>
</dbReference>
<dbReference type="PANTHER" id="PTHR37523:SF1">
    <property type="entry name" value="CALCINEURIN-LIKE PHOSPHOESTERASE DOMAIN-CONTAINING PROTEIN"/>
    <property type="match status" value="1"/>
</dbReference>
<comment type="caution">
    <text evidence="2">The sequence shown here is derived from an EMBL/GenBank/DDBJ whole genome shotgun (WGS) entry which is preliminary data.</text>
</comment>
<dbReference type="PANTHER" id="PTHR37523">
    <property type="entry name" value="METALLOPHOSPHOESTERASE"/>
    <property type="match status" value="1"/>
</dbReference>
<gene>
    <name evidence="2" type="ORF">DRP53_04180</name>
</gene>
<dbReference type="Proteomes" id="UP000268469">
    <property type="component" value="Unassembled WGS sequence"/>
</dbReference>
<protein>
    <recommendedName>
        <fullName evidence="1">Calcineurin-like phosphoesterase domain-containing protein</fullName>
    </recommendedName>
</protein>
<dbReference type="Pfam" id="PF00149">
    <property type="entry name" value="Metallophos"/>
    <property type="match status" value="1"/>
</dbReference>
<dbReference type="EMBL" id="QNBE01000031">
    <property type="protein sequence ID" value="RKX70657.1"/>
    <property type="molecule type" value="Genomic_DNA"/>
</dbReference>
<dbReference type="Gene3D" id="3.60.21.10">
    <property type="match status" value="1"/>
</dbReference>
<feature type="domain" description="Calcineurin-like phosphoesterase" evidence="1">
    <location>
        <begin position="1"/>
        <end position="169"/>
    </location>
</feature>
<name>A0A660SIT5_UNCW3</name>
<dbReference type="GO" id="GO:0016787">
    <property type="term" value="F:hydrolase activity"/>
    <property type="evidence" value="ECO:0007669"/>
    <property type="project" value="InterPro"/>
</dbReference>
<proteinExistence type="predicted"/>
<dbReference type="InterPro" id="IPR004843">
    <property type="entry name" value="Calcineurin-like_PHP"/>
</dbReference>
<dbReference type="InterPro" id="IPR029052">
    <property type="entry name" value="Metallo-depent_PP-like"/>
</dbReference>
<organism evidence="2 3">
    <name type="scientific">candidate division WOR-3 bacterium</name>
    <dbReference type="NCBI Taxonomy" id="2052148"/>
    <lineage>
        <taxon>Bacteria</taxon>
        <taxon>Bacteria division WOR-3</taxon>
    </lineage>
</organism>
<sequence>MRILALADLHGRKIKLEGRSVDLVVIAGDITQFGGYHEAKRVLAPITASGLRLLAVPGNCDYPGVATYLSEIGANCEERLMVIDGFGFLGLGGSNPTPCNTPNEFPEAELKQRLNRFLAEKISVLISHAPPYNTTVDLTHSRTHAGSRSVRDFIEEVEPELVICGHIHEAKGEDRIGKTRIINPGPGEGIVVEIG</sequence>
<dbReference type="AlphaFoldDB" id="A0A660SIT5"/>
<reference evidence="2 3" key="1">
    <citation type="submission" date="2018-06" db="EMBL/GenBank/DDBJ databases">
        <title>Extensive metabolic versatility and redundancy in microbially diverse, dynamic hydrothermal sediments.</title>
        <authorList>
            <person name="Dombrowski N."/>
            <person name="Teske A."/>
            <person name="Baker B.J."/>
        </authorList>
    </citation>
    <scope>NUCLEOTIDE SEQUENCE [LARGE SCALE GENOMIC DNA]</scope>
    <source>
        <strain evidence="2">B36_G15</strain>
    </source>
</reference>
<evidence type="ECO:0000313" key="2">
    <source>
        <dbReference type="EMBL" id="RKX70657.1"/>
    </source>
</evidence>
<accession>A0A660SIT5</accession>
<evidence type="ECO:0000259" key="1">
    <source>
        <dbReference type="Pfam" id="PF00149"/>
    </source>
</evidence>